<evidence type="ECO:0000313" key="2">
    <source>
        <dbReference type="Proteomes" id="UP001524383"/>
    </source>
</evidence>
<dbReference type="EMBL" id="VOTZ01000047">
    <property type="protein sequence ID" value="MCQ1539598.1"/>
    <property type="molecule type" value="Genomic_DNA"/>
</dbReference>
<dbReference type="AlphaFoldDB" id="A0ABD4TPB7"/>
<evidence type="ECO:0000313" key="1">
    <source>
        <dbReference type="EMBL" id="MCQ1539598.1"/>
    </source>
</evidence>
<keyword evidence="2" id="KW-1185">Reference proteome</keyword>
<sequence>MMYHPCYVVIPEFDPSFIENMIQQDIIDYFAGIGLYGIQSIEDIEKVDISRNCCGVPKQYG</sequence>
<accession>A0ABD4TPB7</accession>
<protein>
    <submittedName>
        <fullName evidence="1">Uncharacterized protein</fullName>
    </submittedName>
</protein>
<dbReference type="Proteomes" id="UP001524383">
    <property type="component" value="Unassembled WGS sequence"/>
</dbReference>
<comment type="caution">
    <text evidence="1">The sequence shown here is derived from an EMBL/GenBank/DDBJ whole genome shotgun (WGS) entry which is preliminary data.</text>
</comment>
<feature type="non-terminal residue" evidence="1">
    <location>
        <position position="61"/>
    </location>
</feature>
<organism evidence="1 2">
    <name type="scientific">Methanocalculus taiwanensis</name>
    <dbReference type="NCBI Taxonomy" id="106207"/>
    <lineage>
        <taxon>Archaea</taxon>
        <taxon>Methanobacteriati</taxon>
        <taxon>Methanobacteriota</taxon>
        <taxon>Stenosarchaea group</taxon>
        <taxon>Methanomicrobia</taxon>
        <taxon>Methanomicrobiales</taxon>
        <taxon>Methanocalculaceae</taxon>
        <taxon>Methanocalculus</taxon>
    </lineage>
</organism>
<reference evidence="1 2" key="1">
    <citation type="submission" date="2019-08" db="EMBL/GenBank/DDBJ databases">
        <authorList>
            <person name="Chen S.-C."/>
            <person name="Lai M.-C."/>
            <person name="You Y.-T."/>
        </authorList>
    </citation>
    <scope>NUCLEOTIDE SEQUENCE [LARGE SCALE GENOMIC DNA]</scope>
    <source>
        <strain evidence="1 2">P2F9704a</strain>
    </source>
</reference>
<name>A0ABD4TPB7_9EURY</name>
<proteinExistence type="predicted"/>
<dbReference type="RefSeq" id="WP_255333574.1">
    <property type="nucleotide sequence ID" value="NZ_VOTZ01000047.1"/>
</dbReference>
<gene>
    <name evidence="1" type="ORF">FTO68_11525</name>
</gene>